<evidence type="ECO:0000313" key="1">
    <source>
        <dbReference type="EMBL" id="KAI3742453.1"/>
    </source>
</evidence>
<reference evidence="1 2" key="2">
    <citation type="journal article" date="2022" name="Mol. Ecol. Resour.">
        <title>The genomes of chicory, endive, great burdock and yacon provide insights into Asteraceae paleo-polyploidization history and plant inulin production.</title>
        <authorList>
            <person name="Fan W."/>
            <person name="Wang S."/>
            <person name="Wang H."/>
            <person name="Wang A."/>
            <person name="Jiang F."/>
            <person name="Liu H."/>
            <person name="Zhao H."/>
            <person name="Xu D."/>
            <person name="Zhang Y."/>
        </authorList>
    </citation>
    <scope>NUCLEOTIDE SEQUENCE [LARGE SCALE GENOMIC DNA]</scope>
    <source>
        <strain evidence="2">cv. Yunnan</strain>
        <tissue evidence="1">Leaves</tissue>
    </source>
</reference>
<dbReference type="EMBL" id="CM042037">
    <property type="protein sequence ID" value="KAI3742453.1"/>
    <property type="molecule type" value="Genomic_DNA"/>
</dbReference>
<organism evidence="1 2">
    <name type="scientific">Smallanthus sonchifolius</name>
    <dbReference type="NCBI Taxonomy" id="185202"/>
    <lineage>
        <taxon>Eukaryota</taxon>
        <taxon>Viridiplantae</taxon>
        <taxon>Streptophyta</taxon>
        <taxon>Embryophyta</taxon>
        <taxon>Tracheophyta</taxon>
        <taxon>Spermatophyta</taxon>
        <taxon>Magnoliopsida</taxon>
        <taxon>eudicotyledons</taxon>
        <taxon>Gunneridae</taxon>
        <taxon>Pentapetalae</taxon>
        <taxon>asterids</taxon>
        <taxon>campanulids</taxon>
        <taxon>Asterales</taxon>
        <taxon>Asteraceae</taxon>
        <taxon>Asteroideae</taxon>
        <taxon>Heliantheae alliance</taxon>
        <taxon>Millerieae</taxon>
        <taxon>Smallanthus</taxon>
    </lineage>
</organism>
<dbReference type="Proteomes" id="UP001056120">
    <property type="component" value="Linkage Group LG20"/>
</dbReference>
<reference evidence="2" key="1">
    <citation type="journal article" date="2022" name="Mol. Ecol. Resour.">
        <title>The genomes of chicory, endive, great burdock and yacon provide insights into Asteraceae palaeo-polyploidization history and plant inulin production.</title>
        <authorList>
            <person name="Fan W."/>
            <person name="Wang S."/>
            <person name="Wang H."/>
            <person name="Wang A."/>
            <person name="Jiang F."/>
            <person name="Liu H."/>
            <person name="Zhao H."/>
            <person name="Xu D."/>
            <person name="Zhang Y."/>
        </authorList>
    </citation>
    <scope>NUCLEOTIDE SEQUENCE [LARGE SCALE GENOMIC DNA]</scope>
    <source>
        <strain evidence="2">cv. Yunnan</strain>
    </source>
</reference>
<evidence type="ECO:0000313" key="2">
    <source>
        <dbReference type="Proteomes" id="UP001056120"/>
    </source>
</evidence>
<proteinExistence type="predicted"/>
<comment type="caution">
    <text evidence="1">The sequence shown here is derived from an EMBL/GenBank/DDBJ whole genome shotgun (WGS) entry which is preliminary data.</text>
</comment>
<accession>A0ACB9D7M3</accession>
<protein>
    <submittedName>
        <fullName evidence="1">Uncharacterized protein</fullName>
    </submittedName>
</protein>
<name>A0ACB9D7M3_9ASTR</name>
<sequence length="75" mass="8546">MMRFMVLEPCYVCKLMQGILNFTSPHKRGIRNGPKDLKPIPVIIHCNGTRFILNHTRGRKPSTLLAVNWTENSGP</sequence>
<keyword evidence="2" id="KW-1185">Reference proteome</keyword>
<gene>
    <name evidence="1" type="ORF">L1987_60136</name>
</gene>